<gene>
    <name evidence="2" type="ORF">V6N11_080177</name>
</gene>
<evidence type="ECO:0000313" key="3">
    <source>
        <dbReference type="Proteomes" id="UP001396334"/>
    </source>
</evidence>
<accession>A0ABR1ZWT2</accession>
<keyword evidence="3" id="KW-1185">Reference proteome</keyword>
<name>A0ABR1ZWT2_9ROSI</name>
<proteinExistence type="predicted"/>
<comment type="caution">
    <text evidence="2">The sequence shown here is derived from an EMBL/GenBank/DDBJ whole genome shotgun (WGS) entry which is preliminary data.</text>
</comment>
<evidence type="ECO:0000313" key="2">
    <source>
        <dbReference type="EMBL" id="KAK8485167.1"/>
    </source>
</evidence>
<evidence type="ECO:0000256" key="1">
    <source>
        <dbReference type="SAM" id="MobiDB-lite"/>
    </source>
</evidence>
<sequence>MGIPNYLSSAMSSLNSPFTGPGRQRRKVWPQSSL</sequence>
<protein>
    <submittedName>
        <fullName evidence="2">Uncharacterized protein</fullName>
    </submittedName>
</protein>
<feature type="region of interest" description="Disordered" evidence="1">
    <location>
        <begin position="13"/>
        <end position="34"/>
    </location>
</feature>
<organism evidence="2 3">
    <name type="scientific">Hibiscus sabdariffa</name>
    <name type="common">roselle</name>
    <dbReference type="NCBI Taxonomy" id="183260"/>
    <lineage>
        <taxon>Eukaryota</taxon>
        <taxon>Viridiplantae</taxon>
        <taxon>Streptophyta</taxon>
        <taxon>Embryophyta</taxon>
        <taxon>Tracheophyta</taxon>
        <taxon>Spermatophyta</taxon>
        <taxon>Magnoliopsida</taxon>
        <taxon>eudicotyledons</taxon>
        <taxon>Gunneridae</taxon>
        <taxon>Pentapetalae</taxon>
        <taxon>rosids</taxon>
        <taxon>malvids</taxon>
        <taxon>Malvales</taxon>
        <taxon>Malvaceae</taxon>
        <taxon>Malvoideae</taxon>
        <taxon>Hibiscus</taxon>
    </lineage>
</organism>
<dbReference type="Proteomes" id="UP001396334">
    <property type="component" value="Unassembled WGS sequence"/>
</dbReference>
<dbReference type="EMBL" id="JBBPBN010000515">
    <property type="protein sequence ID" value="KAK8485167.1"/>
    <property type="molecule type" value="Genomic_DNA"/>
</dbReference>
<reference evidence="2 3" key="1">
    <citation type="journal article" date="2024" name="G3 (Bethesda)">
        <title>Genome assembly of Hibiscus sabdariffa L. provides insights into metabolisms of medicinal natural products.</title>
        <authorList>
            <person name="Kim T."/>
        </authorList>
    </citation>
    <scope>NUCLEOTIDE SEQUENCE [LARGE SCALE GENOMIC DNA]</scope>
    <source>
        <strain evidence="2">TK-2024</strain>
        <tissue evidence="2">Old leaves</tissue>
    </source>
</reference>